<organism evidence="1 2">
    <name type="scientific">Phaeocystidibacter marisrubri</name>
    <dbReference type="NCBI Taxonomy" id="1577780"/>
    <lineage>
        <taxon>Bacteria</taxon>
        <taxon>Pseudomonadati</taxon>
        <taxon>Bacteroidota</taxon>
        <taxon>Flavobacteriia</taxon>
        <taxon>Flavobacteriales</taxon>
        <taxon>Phaeocystidibacteraceae</taxon>
        <taxon>Phaeocystidibacter</taxon>
    </lineage>
</organism>
<evidence type="ECO:0000313" key="1">
    <source>
        <dbReference type="EMBL" id="KAB2816548.1"/>
    </source>
</evidence>
<dbReference type="Proteomes" id="UP000484164">
    <property type="component" value="Unassembled WGS sequence"/>
</dbReference>
<gene>
    <name evidence="1" type="ORF">F8C82_12775</name>
</gene>
<reference evidence="1 2" key="1">
    <citation type="submission" date="2019-10" db="EMBL/GenBank/DDBJ databases">
        <title>Genome sequence of Phaeocystidibacter marisrubri JCM30614 (type strain).</title>
        <authorList>
            <person name="Bowman J.P."/>
        </authorList>
    </citation>
    <scope>NUCLEOTIDE SEQUENCE [LARGE SCALE GENOMIC DNA]</scope>
    <source>
        <strain evidence="1 2">JCM 30614</strain>
    </source>
</reference>
<accession>A0A6L3ZGE8</accession>
<name>A0A6L3ZGE8_9FLAO</name>
<evidence type="ECO:0000313" key="2">
    <source>
        <dbReference type="Proteomes" id="UP000484164"/>
    </source>
</evidence>
<dbReference type="OrthoDB" id="916275at2"/>
<dbReference type="EMBL" id="WBVQ01000002">
    <property type="protein sequence ID" value="KAB2816548.1"/>
    <property type="molecule type" value="Genomic_DNA"/>
</dbReference>
<dbReference type="AlphaFoldDB" id="A0A6L3ZGE8"/>
<comment type="caution">
    <text evidence="1">The sequence shown here is derived from an EMBL/GenBank/DDBJ whole genome shotgun (WGS) entry which is preliminary data.</text>
</comment>
<sequence length="520" mass="59986">MSGTASTSKWKFRLRKGVLFFLLLTPLWSYLAWLAKPSTTLKVVMLDKTAQDFSNIEHRAFTWVLNHAKYVKEDGGQYNQRIDYLGYFPSPENLLISNDLKDSSPQLIDSIADYIDVGYFIDTYGSYYEDWRDRMVDIPKRGKIYGGLESEDISLMQSLMDRKKLVLAEFSIFGSPTPELIRTRAEDLLGIHFTGWVGRYYEELDTALNTELPDWIPELYTRQFNEPYTLSGPGVGFFNEDGRILILPSSEMVHPVPIIETEEVLAESIGVDAFIRYPFWFEIGQIDTSARIVSQYRIYANPVGASKMRALGIPQSFPAVIAKPDWRTIYMAGDFTDNPIAVYTSHFEGSECLSPLWYDNKNLGDRRKFFWDYYQPFMEGTLARYHEELLGNRTTHLSLPERSSYRTTEKLLVNFNEPKVNWNSLPEPKSVGYMAAYIPENDSIEVPETPITAYLFLGSFPRAEDAHRFIESREIPYAKVKLGNTSAQYDIVIPFYDLSLAKRYRQTIKNRYPQSGIIRP</sequence>
<protein>
    <submittedName>
        <fullName evidence="1">Uncharacterized protein</fullName>
    </submittedName>
</protein>
<dbReference type="RefSeq" id="WP_151693975.1">
    <property type="nucleotide sequence ID" value="NZ_BMGX01000001.1"/>
</dbReference>
<proteinExistence type="predicted"/>
<keyword evidence="2" id="KW-1185">Reference proteome</keyword>